<feature type="region of interest" description="Disordered" evidence="3">
    <location>
        <begin position="1275"/>
        <end position="1296"/>
    </location>
</feature>
<dbReference type="PROSITE" id="PS00463">
    <property type="entry name" value="ZN2_CY6_FUNGAL_1"/>
    <property type="match status" value="1"/>
</dbReference>
<dbReference type="PANTHER" id="PTHR31001:SF89">
    <property type="entry name" value="ZN(2)-C6 FUNGAL-TYPE DOMAIN-CONTAINING PROTEIN"/>
    <property type="match status" value="1"/>
</dbReference>
<feature type="compositionally biased region" description="Polar residues" evidence="3">
    <location>
        <begin position="1325"/>
        <end position="1349"/>
    </location>
</feature>
<dbReference type="GO" id="GO:0008270">
    <property type="term" value="F:zinc ion binding"/>
    <property type="evidence" value="ECO:0007669"/>
    <property type="project" value="InterPro"/>
</dbReference>
<proteinExistence type="predicted"/>
<feature type="region of interest" description="Disordered" evidence="3">
    <location>
        <begin position="1309"/>
        <end position="1365"/>
    </location>
</feature>
<feature type="region of interest" description="Disordered" evidence="3">
    <location>
        <begin position="95"/>
        <end position="118"/>
    </location>
</feature>
<feature type="compositionally biased region" description="Low complexity" evidence="3">
    <location>
        <begin position="1156"/>
        <end position="1167"/>
    </location>
</feature>
<feature type="compositionally biased region" description="Polar residues" evidence="3">
    <location>
        <begin position="1417"/>
        <end position="1435"/>
    </location>
</feature>
<reference evidence="5 6" key="1">
    <citation type="submission" date="2016-08" db="EMBL/GenBank/DDBJ databases">
        <authorList>
            <consortium name="Lentinula edodes genome sequencing consortium"/>
            <person name="Sakamoto Y."/>
            <person name="Nakade K."/>
            <person name="Sato S."/>
            <person name="Yoshida Y."/>
            <person name="Miyazaki K."/>
            <person name="Natsume S."/>
            <person name="Konno N."/>
        </authorList>
    </citation>
    <scope>NUCLEOTIDE SEQUENCE [LARGE SCALE GENOMIC DNA]</scope>
    <source>
        <strain evidence="5 6">NBRC 111202</strain>
    </source>
</reference>
<feature type="region of interest" description="Disordered" evidence="3">
    <location>
        <begin position="307"/>
        <end position="347"/>
    </location>
</feature>
<feature type="compositionally biased region" description="Polar residues" evidence="3">
    <location>
        <begin position="1214"/>
        <end position="1224"/>
    </location>
</feature>
<dbReference type="CDD" id="cd12148">
    <property type="entry name" value="fungal_TF_MHR"/>
    <property type="match status" value="1"/>
</dbReference>
<evidence type="ECO:0000256" key="3">
    <source>
        <dbReference type="SAM" id="MobiDB-lite"/>
    </source>
</evidence>
<feature type="compositionally biased region" description="Basic and acidic residues" evidence="3">
    <location>
        <begin position="421"/>
        <end position="435"/>
    </location>
</feature>
<sequence length="1462" mass="158730">MDSDIQQGPSTTPATAAVAPQIRSRITVVCAECKRLKLKCDRRNPCGSCQKRDTVSRCIYSPAAAEKVDLHSLNNRLIQVEATLAQLTSGQFTPSYPFSAPSSSNGPPPPSSSLNTILSPPTIQHSSLAIPLEEIGGTWLNEIDLGFNLPAGFTAPPKEGTFSNVKVEPHSLDIHNSLSGEFGDFDMTDRPSTSSSSSSSVNQITIASPNLASLSISSSNGHVQLPPTSEYYPSSPSFPSTSNKPQLTPALIALLPSLNTYTSNRQSSQQTTLLSYLDLAEESSAYTYPFLNWKTLRERALELLMNARPNASSPAANARDKEMAREKEREKERDKKEREAKQARQLFMGSAASRTRPIFGTSASSIGDVTMEDMHLQSSRSPYLGASEDQSDRPSTSRIVEGVPFFAVLCVAIALGAHEAERRTPKAPGGDDNKKGGGRPRSKSNSSPESVYWYSLSVQAIGIWEAAVAVTPVSNETSSTQVESQDGDQKRQTTEDQQHEMDYISACLLQLAFLSKEGLNVSGTVVDNSKTSEKTKDNLRKRSPGLAKDSSKMQSSKGVAAFMFPLVGKIVNYARQMSLNRDPEDMGIPAQAFESGLSTSPSTASSSANGSNGLPSVAKKARSNSKLSDPSVLANLSASRAARESRFPLYEVEIRRRVWWTIMYYDLFVSDIMNQPPLIADNSFNTKRPVANVDEKAFGPTSIRIPPPADGGEDGTGYSKDSMRYFEIRSRLTLLVRNIKRRMNTPEFGHAQQVRTSYYGTSPHSHCYSIDQAASMEAEVRAWLNDLPWYYQVDGDTLQDRGDNASEPTLIAQRCEVAMTAHRLVLRVYLPFLKKHAAGVPHQASLGSINAAHGILKAAKVLSELWKLQGRLVPSSLSPALLDFYPFSRCVFDAAVVCAHAVIKQPSTMWAAAAMEDVDVALDIMKGTSVSKFGSAVGATYVVNFSDSIRIVEALKLIAEGGEGLRIGDSPNVPSKRKYHEVDEVHNSPPPPVPAYVYPTVPTAIISPSAQELAPTSMVSHSAPPPPPSSIGKPPKRQLPFPVVTGGDRARNESGMTTSPKGNDKDKKAKKPYPVVGVRKRPLKDGSSFAQSSVAQSPTTISNTSTPAPGSRRQSVSTPIIEKPATSSTRTMYQNTHQQSPVTSHPPPFQSPNIPQLQAAAAQEQFAYRSRSSSLSQDPRLHVQRPRRDSTLSTSTDYPMGAHNAPEDQRVDMSVSSASPQDATTPEMHIGSSMSSRQHALPQPYVESPTSYDPPTAQFEFPFNHQSAAVEAFNTTGNNSFDTRPDTYPSSASSPYGTAGATNGAMSVSDSSYTNTNGIPVFSPQGHQPSTSFSQKGSVPNPRQSQGYYTATGMYEGYSNPTSENQAGILHEDMIQSVIPGAMDTMMFDQVSYDVKPSMEELNEQHRQHTYQAYNSDTRPQSQLHHAVPSSQVWPQQGHAPDSAAPYWGDPNIPTDNQVFYS</sequence>
<feature type="region of interest" description="Disordered" evidence="3">
    <location>
        <begin position="969"/>
        <end position="993"/>
    </location>
</feature>
<dbReference type="Proteomes" id="UP000188533">
    <property type="component" value="Unassembled WGS sequence"/>
</dbReference>
<feature type="region of interest" description="Disordered" evidence="3">
    <location>
        <begin position="421"/>
        <end position="448"/>
    </location>
</feature>
<evidence type="ECO:0000259" key="4">
    <source>
        <dbReference type="PROSITE" id="PS50048"/>
    </source>
</evidence>
<dbReference type="InterPro" id="IPR001138">
    <property type="entry name" value="Zn2Cys6_DnaBD"/>
</dbReference>
<evidence type="ECO:0000256" key="2">
    <source>
        <dbReference type="ARBA" id="ARBA00023242"/>
    </source>
</evidence>
<dbReference type="Pfam" id="PF00172">
    <property type="entry name" value="Zn_clus"/>
    <property type="match status" value="1"/>
</dbReference>
<feature type="region of interest" description="Disordered" evidence="3">
    <location>
        <begin position="698"/>
        <end position="717"/>
    </location>
</feature>
<dbReference type="PANTHER" id="PTHR31001">
    <property type="entry name" value="UNCHARACTERIZED TRANSCRIPTIONAL REGULATORY PROTEIN"/>
    <property type="match status" value="1"/>
</dbReference>
<feature type="domain" description="Zn(2)-C6 fungal-type" evidence="4">
    <location>
        <begin position="29"/>
        <end position="60"/>
    </location>
</feature>
<feature type="region of interest" description="Disordered" evidence="3">
    <location>
        <begin position="1417"/>
        <end position="1453"/>
    </location>
</feature>
<name>A0A1Q3E817_LENED</name>
<feature type="region of interest" description="Disordered" evidence="3">
    <location>
        <begin position="1012"/>
        <end position="1259"/>
    </location>
</feature>
<gene>
    <name evidence="5" type="ORF">LENED_005090</name>
</gene>
<reference evidence="5 6" key="2">
    <citation type="submission" date="2017-02" db="EMBL/GenBank/DDBJ databases">
        <title>A genome survey and senescence transcriptome analysis in Lentinula edodes.</title>
        <authorList>
            <person name="Sakamoto Y."/>
            <person name="Nakade K."/>
            <person name="Sato S."/>
            <person name="Yoshida Y."/>
            <person name="Miyazaki K."/>
            <person name="Natsume S."/>
            <person name="Konno N."/>
        </authorList>
    </citation>
    <scope>NUCLEOTIDE SEQUENCE [LARGE SCALE GENOMIC DNA]</scope>
    <source>
        <strain evidence="5 6">NBRC 111202</strain>
    </source>
</reference>
<feature type="region of interest" description="Disordered" evidence="3">
    <location>
        <begin position="584"/>
        <end position="624"/>
    </location>
</feature>
<dbReference type="SUPFAM" id="SSF57701">
    <property type="entry name" value="Zn2/Cys6 DNA-binding domain"/>
    <property type="match status" value="1"/>
</dbReference>
<dbReference type="Gene3D" id="4.10.240.10">
    <property type="entry name" value="Zn(2)-C6 fungal-type DNA-binding domain"/>
    <property type="match status" value="1"/>
</dbReference>
<evidence type="ECO:0000313" key="5">
    <source>
        <dbReference type="EMBL" id="GAW03368.1"/>
    </source>
</evidence>
<feature type="compositionally biased region" description="Low complexity" evidence="3">
    <location>
        <begin position="192"/>
        <end position="201"/>
    </location>
</feature>
<dbReference type="GO" id="GO:0006351">
    <property type="term" value="P:DNA-templated transcription"/>
    <property type="evidence" value="ECO:0007669"/>
    <property type="project" value="InterPro"/>
</dbReference>
<comment type="caution">
    <text evidence="5">The sequence shown here is derived from an EMBL/GenBank/DDBJ whole genome shotgun (WGS) entry which is preliminary data.</text>
</comment>
<feature type="compositionally biased region" description="Basic and acidic residues" evidence="3">
    <location>
        <begin position="487"/>
        <end position="498"/>
    </location>
</feature>
<feature type="compositionally biased region" description="Polar residues" evidence="3">
    <location>
        <begin position="1088"/>
        <end position="1118"/>
    </location>
</feature>
<feature type="compositionally biased region" description="Low complexity" evidence="3">
    <location>
        <begin position="307"/>
        <end position="317"/>
    </location>
</feature>
<feature type="compositionally biased region" description="Polar residues" evidence="3">
    <location>
        <begin position="1125"/>
        <end position="1143"/>
    </location>
</feature>
<dbReference type="InterPro" id="IPR036864">
    <property type="entry name" value="Zn2-C6_fun-type_DNA-bd_sf"/>
</dbReference>
<evidence type="ECO:0000256" key="1">
    <source>
        <dbReference type="ARBA" id="ARBA00004123"/>
    </source>
</evidence>
<feature type="compositionally biased region" description="Basic and acidic residues" evidence="3">
    <location>
        <begin position="530"/>
        <end position="540"/>
    </location>
</feature>
<evidence type="ECO:0000313" key="6">
    <source>
        <dbReference type="Proteomes" id="UP000188533"/>
    </source>
</evidence>
<feature type="region of interest" description="Disordered" evidence="3">
    <location>
        <begin position="528"/>
        <end position="552"/>
    </location>
</feature>
<dbReference type="GO" id="GO:0003677">
    <property type="term" value="F:DNA binding"/>
    <property type="evidence" value="ECO:0007669"/>
    <property type="project" value="InterPro"/>
</dbReference>
<keyword evidence="6" id="KW-1185">Reference proteome</keyword>
<accession>A0A1Q3E817</accession>
<feature type="compositionally biased region" description="Low complexity" evidence="3">
    <location>
        <begin position="595"/>
        <end position="616"/>
    </location>
</feature>
<feature type="compositionally biased region" description="Polar residues" evidence="3">
    <location>
        <begin position="475"/>
        <end position="484"/>
    </location>
</feature>
<dbReference type="CDD" id="cd00067">
    <property type="entry name" value="GAL4"/>
    <property type="match status" value="1"/>
</dbReference>
<dbReference type="GO" id="GO:0005634">
    <property type="term" value="C:nucleus"/>
    <property type="evidence" value="ECO:0007669"/>
    <property type="project" value="UniProtKB-SubCell"/>
</dbReference>
<comment type="subcellular location">
    <subcellularLocation>
        <location evidence="1">Nucleus</location>
    </subcellularLocation>
</comment>
<dbReference type="SMART" id="SM00066">
    <property type="entry name" value="GAL4"/>
    <property type="match status" value="1"/>
</dbReference>
<dbReference type="InterPro" id="IPR050613">
    <property type="entry name" value="Sec_Metabolite_Reg"/>
</dbReference>
<dbReference type="STRING" id="5353.A0A1Q3E817"/>
<feature type="region of interest" description="Disordered" evidence="3">
    <location>
        <begin position="475"/>
        <end position="498"/>
    </location>
</feature>
<dbReference type="PROSITE" id="PS50048">
    <property type="entry name" value="ZN2_CY6_FUNGAL_2"/>
    <property type="match status" value="1"/>
</dbReference>
<keyword evidence="2" id="KW-0539">Nucleus</keyword>
<feature type="compositionally biased region" description="Basic and acidic residues" evidence="3">
    <location>
        <begin position="318"/>
        <end position="342"/>
    </location>
</feature>
<organism evidence="5 6">
    <name type="scientific">Lentinula edodes</name>
    <name type="common">Shiitake mushroom</name>
    <name type="synonym">Lentinus edodes</name>
    <dbReference type="NCBI Taxonomy" id="5353"/>
    <lineage>
        <taxon>Eukaryota</taxon>
        <taxon>Fungi</taxon>
        <taxon>Dikarya</taxon>
        <taxon>Basidiomycota</taxon>
        <taxon>Agaricomycotina</taxon>
        <taxon>Agaricomycetes</taxon>
        <taxon>Agaricomycetidae</taxon>
        <taxon>Agaricales</taxon>
        <taxon>Marasmiineae</taxon>
        <taxon>Omphalotaceae</taxon>
        <taxon>Lentinula</taxon>
    </lineage>
</organism>
<dbReference type="EMBL" id="BDGU01000145">
    <property type="protein sequence ID" value="GAW03368.1"/>
    <property type="molecule type" value="Genomic_DNA"/>
</dbReference>
<protein>
    <submittedName>
        <fullName evidence="5">Fungal specific transcription</fullName>
    </submittedName>
</protein>
<feature type="region of interest" description="Disordered" evidence="3">
    <location>
        <begin position="376"/>
        <end position="396"/>
    </location>
</feature>
<feature type="region of interest" description="Disordered" evidence="3">
    <location>
        <begin position="182"/>
        <end position="201"/>
    </location>
</feature>
<feature type="compositionally biased region" description="Polar residues" evidence="3">
    <location>
        <begin position="1309"/>
        <end position="1318"/>
    </location>
</feature>
<dbReference type="GO" id="GO:0000981">
    <property type="term" value="F:DNA-binding transcription factor activity, RNA polymerase II-specific"/>
    <property type="evidence" value="ECO:0007669"/>
    <property type="project" value="InterPro"/>
</dbReference>